<dbReference type="EMBL" id="CP117811">
    <property type="protein sequence ID" value="WDE95910.1"/>
    <property type="molecule type" value="Genomic_DNA"/>
</dbReference>
<dbReference type="Proteomes" id="UP001214250">
    <property type="component" value="Chromosome 1"/>
</dbReference>
<dbReference type="InterPro" id="IPR050259">
    <property type="entry name" value="SDR"/>
</dbReference>
<dbReference type="InterPro" id="IPR002347">
    <property type="entry name" value="SDR_fam"/>
</dbReference>
<dbReference type="RefSeq" id="WP_274149790.1">
    <property type="nucleotide sequence ID" value="NZ_CP117811.1"/>
</dbReference>
<evidence type="ECO:0000256" key="2">
    <source>
        <dbReference type="RuleBase" id="RU000363"/>
    </source>
</evidence>
<dbReference type="PANTHER" id="PTHR42879:SF2">
    <property type="entry name" value="3-OXOACYL-[ACYL-CARRIER-PROTEIN] REDUCTASE FABG"/>
    <property type="match status" value="1"/>
</dbReference>
<organism evidence="3 4">
    <name type="scientific">Lentisphaera profundi</name>
    <dbReference type="NCBI Taxonomy" id="1658616"/>
    <lineage>
        <taxon>Bacteria</taxon>
        <taxon>Pseudomonadati</taxon>
        <taxon>Lentisphaerota</taxon>
        <taxon>Lentisphaeria</taxon>
        <taxon>Lentisphaerales</taxon>
        <taxon>Lentisphaeraceae</taxon>
        <taxon>Lentisphaera</taxon>
    </lineage>
</organism>
<dbReference type="PROSITE" id="PS00061">
    <property type="entry name" value="ADH_SHORT"/>
    <property type="match status" value="1"/>
</dbReference>
<sequence length="257" mass="27736">MKDMTGKIALITGSTKGIGRAIAEAFVKAGADVIVNGRNATEVEKVRTEMGAKYGVAADLSSGEGCNSLIEQVDKIGPVEILINNTGIFGVKDFFESTDEEWENYFQLNVMSAVRLNRQFMKGMLERNSGSVINIASEAGFKPLPQMIHYSVSKTALISLSRGLAEITKGTAVTVNSLLPGPTWTDGVEKYFAGLAEEEGKDMQEVISSYFDDHEPTSLIKRFVDVKEVADATLFLATNKAVNGSALRVEGGIIRSL</sequence>
<reference evidence="3 4" key="1">
    <citation type="submission" date="2023-02" db="EMBL/GenBank/DDBJ databases">
        <title>Genome sequence of Lentisphaera profundi SAORIC-696.</title>
        <authorList>
            <person name="Kim e."/>
            <person name="Cho J.-C."/>
            <person name="Choi A."/>
            <person name="Kang I."/>
        </authorList>
    </citation>
    <scope>NUCLEOTIDE SEQUENCE [LARGE SCALE GENOMIC DNA]</scope>
    <source>
        <strain evidence="3 4">SAORIC-696</strain>
    </source>
</reference>
<protein>
    <submittedName>
        <fullName evidence="3">SDR family NAD(P)-dependent oxidoreductase</fullName>
    </submittedName>
</protein>
<dbReference type="CDD" id="cd05233">
    <property type="entry name" value="SDR_c"/>
    <property type="match status" value="1"/>
</dbReference>
<evidence type="ECO:0000313" key="3">
    <source>
        <dbReference type="EMBL" id="WDE95910.1"/>
    </source>
</evidence>
<dbReference type="InterPro" id="IPR020904">
    <property type="entry name" value="Sc_DH/Rdtase_CS"/>
</dbReference>
<keyword evidence="4" id="KW-1185">Reference proteome</keyword>
<dbReference type="Gene3D" id="3.40.50.720">
    <property type="entry name" value="NAD(P)-binding Rossmann-like Domain"/>
    <property type="match status" value="1"/>
</dbReference>
<dbReference type="PRINTS" id="PR00080">
    <property type="entry name" value="SDRFAMILY"/>
</dbReference>
<dbReference type="PRINTS" id="PR00081">
    <property type="entry name" value="GDHRDH"/>
</dbReference>
<proteinExistence type="inferred from homology"/>
<accession>A0ABY7VP36</accession>
<name>A0ABY7VP36_9BACT</name>
<dbReference type="PANTHER" id="PTHR42879">
    <property type="entry name" value="3-OXOACYL-(ACYL-CARRIER-PROTEIN) REDUCTASE"/>
    <property type="match status" value="1"/>
</dbReference>
<evidence type="ECO:0000256" key="1">
    <source>
        <dbReference type="ARBA" id="ARBA00006484"/>
    </source>
</evidence>
<dbReference type="Pfam" id="PF00106">
    <property type="entry name" value="adh_short"/>
    <property type="match status" value="1"/>
</dbReference>
<dbReference type="SUPFAM" id="SSF51735">
    <property type="entry name" value="NAD(P)-binding Rossmann-fold domains"/>
    <property type="match status" value="1"/>
</dbReference>
<comment type="similarity">
    <text evidence="1 2">Belongs to the short-chain dehydrogenases/reductases (SDR) family.</text>
</comment>
<gene>
    <name evidence="3" type="ORF">PQO03_09300</name>
</gene>
<evidence type="ECO:0000313" key="4">
    <source>
        <dbReference type="Proteomes" id="UP001214250"/>
    </source>
</evidence>
<dbReference type="InterPro" id="IPR036291">
    <property type="entry name" value="NAD(P)-bd_dom_sf"/>
</dbReference>